<feature type="domain" description="HECT" evidence="4">
    <location>
        <begin position="3937"/>
        <end position="4363"/>
    </location>
</feature>
<feature type="region of interest" description="Disordered" evidence="3">
    <location>
        <begin position="3432"/>
        <end position="3459"/>
    </location>
</feature>
<dbReference type="InterPro" id="IPR035983">
    <property type="entry name" value="Hect_E3_ubiquitin_ligase"/>
</dbReference>
<keyword evidence="1 2" id="KW-0833">Ubl conjugation pathway</keyword>
<dbReference type="Pfam" id="PF00632">
    <property type="entry name" value="HECT"/>
    <property type="match status" value="1"/>
</dbReference>
<feature type="compositionally biased region" description="Low complexity" evidence="3">
    <location>
        <begin position="3277"/>
        <end position="3327"/>
    </location>
</feature>
<dbReference type="CDD" id="cd13735">
    <property type="entry name" value="SPRY_HECT_like"/>
    <property type="match status" value="1"/>
</dbReference>
<keyword evidence="6" id="KW-1185">Reference proteome</keyword>
<dbReference type="Gene3D" id="3.90.1750.10">
    <property type="entry name" value="Hect, E3 ligase catalytic domains"/>
    <property type="match status" value="1"/>
</dbReference>
<evidence type="ECO:0000313" key="6">
    <source>
        <dbReference type="Proteomes" id="UP001217089"/>
    </source>
</evidence>
<evidence type="ECO:0000256" key="2">
    <source>
        <dbReference type="PROSITE-ProRule" id="PRU00104"/>
    </source>
</evidence>
<name>A0ABQ9FB30_TEGGR</name>
<dbReference type="SMART" id="SM00119">
    <property type="entry name" value="HECTc"/>
    <property type="match status" value="1"/>
</dbReference>
<dbReference type="EMBL" id="JARBDR010000440">
    <property type="protein sequence ID" value="KAJ8312853.1"/>
    <property type="molecule type" value="Genomic_DNA"/>
</dbReference>
<evidence type="ECO:0000313" key="5">
    <source>
        <dbReference type="EMBL" id="KAJ8312853.1"/>
    </source>
</evidence>
<dbReference type="PROSITE" id="PS50237">
    <property type="entry name" value="HECT"/>
    <property type="match status" value="1"/>
</dbReference>
<feature type="region of interest" description="Disordered" evidence="3">
    <location>
        <begin position="2603"/>
        <end position="2623"/>
    </location>
</feature>
<protein>
    <recommendedName>
        <fullName evidence="4">HECT domain-containing protein</fullName>
    </recommendedName>
</protein>
<proteinExistence type="predicted"/>
<feature type="compositionally biased region" description="Acidic residues" evidence="3">
    <location>
        <begin position="2609"/>
        <end position="2623"/>
    </location>
</feature>
<accession>A0ABQ9FB30</accession>
<feature type="region of interest" description="Disordered" evidence="3">
    <location>
        <begin position="3625"/>
        <end position="3699"/>
    </location>
</feature>
<comment type="caution">
    <text evidence="5">The sequence shown here is derived from an EMBL/GenBank/DDBJ whole genome shotgun (WGS) entry which is preliminary data.</text>
</comment>
<dbReference type="Gene3D" id="3.30.2410.10">
    <property type="entry name" value="Hect, E3 ligase catalytic domain"/>
    <property type="match status" value="1"/>
</dbReference>
<feature type="compositionally biased region" description="Low complexity" evidence="3">
    <location>
        <begin position="3223"/>
        <end position="3235"/>
    </location>
</feature>
<feature type="compositionally biased region" description="Basic and acidic residues" evidence="3">
    <location>
        <begin position="3664"/>
        <end position="3682"/>
    </location>
</feature>
<sequence>MIKRQVTFNKSRVEVTSNDRNEATFTWKPRVIPTVMSGAFQESCQWLSVTEESLFLHDGLIRVTDLVELPRDVNNTQEGDNEVITFDLKSPKELSDRLLAVCGTQNNAYSRLLEYRLNALKGLWGAQKQVSVDEQHERESSTHEETIALLKKQGLFKEPEQASFSTRISVLLVIPLLQSQSKVDSSLCGVTAELLLNCLKDCAPLSLSKEPGDCLRGLENLLCTWLGEEKSEGSTGQIVKDVGQRRNAASALVALACARGHLKTFIHAVHLLQSLNDLTSLKVADILTKLLDTEGGQAQPTAILGSKHILCWGFEDMLGGQDKETQEKDKEKPAEGEIGRSITSDGTYLYTTNNQGKGLAKIGTGLHGSLRGYVYSRNLEIGPGKVAYGDNILLYRPQIIDQENELTNLCQVYDPYSLQPLKTVPIPEEYTHEGPRTTIAFCSDGTYFYWVWCPGVNSDKNIKGLSVFLEAFRYDIREQRAIPIQQRITLQKKDETSVKALNDSLMLSRLRPFRGNPSAASLVAFPGGDPINVRKEDAAMVAGSTTCGIPLKTLIKTPVYCDGTTLVFLTTLPGGATASSTARDGHYNTRTDLTDAPTCAIGRGAPVSGLGACVDIVNNMIWTCSNDWIDQFYNPGHQAPHHINRRLRIMSDQRQQMKDNEMSPDFVIKQLLQHVGSMCLHQVNNDLLHTPLGTYILQQHAVDLCHMNRICDILERAINKKDNQIIICTLIVLQLIFKVSMFKRERPGEVELLQKTSLLVWQLLTKYPQAVRQDGDLSAVLNEACQVITAGLHVLYPTSENKNNLLHQLLTNSGKNPALDNLRDMILIDFAEKLRGHTVSKDETMYLRLTDELVHHILKIAVKESCQLLQESIKLDKVQFEELQARVPCATPCLRYMMSLQSHLLREAVLMKVTGEVDEKITQNLAHLKDLQLSIVTLASKTFAGACQSQMFCQINLYFASFFKTYLFKVQMILCNAFWLKPMQTGVKVLEVLLDACNTVINRYKDDLELRLQGLERISKATILGHLLPVLLTAMTHQNLHCLALADILMPQLVHLVVLTSQAALLLKSQVQAIMQEDLDLESDTDIIELIGQSINAEEIRETVKENEVKEAEEHGFLAGLKIPAPWSSGKTLESIHPVRDNYKFKETVHIPGARCLYLRFDPRSSSQYDYDKRQLVLYAGPTTNSKKVAEYGGNTFGFGSRSVLGSGWPKDLVKMRSGREHNTPDKAMWGFHVTVRAQESTEEVSSGLPFLADLALGLSVLACTMLHLLYHGPEKSKEEISCEHLLKSKLLQREVIELDILEEKIISTVIKHLSLSDTVRALPSIDNQQSESFMLLRAVMEEVYRRLDALIRQLQSLAELEQRWHNEVIDHKQENVQSPPFFHDYHLQETKTKELTMLCFVKEISLEQGETEEAVKLLLEKFEEELALMNTDNTPPPMARTKHIVQGLVSRLDLLLQVTIGLHEGVNITRTLSYVESFHSGGMMVKSDTEVTRSNLARSISAPTGVEDDSVLEITKIYRKRLQHRRGPSSVLQDLVDDEVKDSPPHISSKNFLSAAQTRWRRGNTRKQALIHMKELLTAASRVGGATHLVAAVTSVLQHGPWYTFFKSKIQTFRKNINLNCILFVEELTCGGMVNQVREAFAETMTSVVQLAARYPIPCCNSIGLLCTIPYTRAEEKCLVRSGLVHLLDKLCSLANHRSDGSNTETQSTNQKVSAMAWAGFQVLANRCVMWETEDGSHLEELEHSGLARQVSVLLTNHLARATECIGNEAAGTEALQDVLSLLNNLSRSRMGRAILSQPACVSKLLSLLLDQRPSPKLVLIILQLCRVALPLMNTLDCEAVELPSWGQHLYSSHWSGAEPISDPPAKIASLLLAKLGDFLVPGNSDNRPFRLGGGTNMERVVRMDREMTKKNITGKAEITTEDAVTALKKAAKWAQMGLVVSTGPPVDTTQVETPTGDKKKTATEVTCREKNAELARTDPVRPFISGHVANTMAAEVIALLHSLLSTQESNSTRSWAEAVQRSRYIMMQKDTLFAEFSTFRYIKSRFANYLLDRMYPHKCDITIKSMNPIMPEIQHDLFEREHSARSAPTKRRRLQLTSAAWRKFSGLTQISSLRTVFMSVTGSGIHNTYGTVLTVSEQTGMAAVHLDTDNEFAPRYSDTVQVPVARLQPIRSEIHRSYQGPVTEAVVMAIKAILLPNDDNCPFLQKSLPVYGDGNSISNQICRVVAEIETRACMVLASYIRDIDFTKEFIQHCGSTIDVLKSLAKDCNPGDRLPVTELHCTRLRLLYRDCAKPPAPPSKIDSRANKETSWDANRSFPPVRSCIFSSGLTGVTFLGDPNTGSGLPRGTMIYANQPIPHQAPAFYWEMEICSFGDSQEESGAVVSFGFAPSADKKEGAWTNPVGTCLFLNNGKAVHYNGASLLQWRSVRLDVILNAGDIAGIGWERSGEAPVQGQTPKGRVYFTYNGRRLSAYMDDVSGCMYPVVHIQKKNTRIKANFGTRPFAFIEGQQHKDAADAASDLTREIRESFGHLPFHPLSDSDGEGQPVTNTEANIVENIKSPQGPPCKVAEIPKPQKDYDPEECTKYKLFCCFDNFVTTGIDHRSKQAQPDEESDDEAVEDDQGSEDHYALLVKAWEQKVFPVIRRRFRNEAERKDGLEQIRGALQLGMTDIARQTVEFLYEENGGIPGDLHLPTIDDIKEELAKFTIERVRKGTMVVIRNTTGTSTAGTTVLPKFAVRSMLRTFGLTGTVLDIDNTNELVQVETYLRSEGVLVRFWYPIDMLERPPQGMRKSTITGGQILDTSNVHIHGELQRCEGVLARMYCRTALLKLIDHCNSPAMEVGTCSTSLGSGMAASAALLQQLDIENLQLLSNELLCPPEPHGTILASSLTMSSSLQRCLSLQSCSLTRLIYKNEDKLKRELAVAIARAANQGEDYLIELTNQICLCLQTAPEMFAFEEFPVCEVKLNTDVHFPGAGCLVVSCKTDPRVGKKEDTSSTSNQNEQYTPAIIPCDRIHLRLGVSPPPGIMLTIHALSPQFLLAVAYIETLITEKYRCGTKSCGPKEDNSGREYSSSSYRDFQDTLWNVDNIVISPPVFKHVIELLCRYIWTTSIPALIKEYMFSLLAQSLRILHYSEGGNGCKLPTFQPYLNPTQGILVQLQKELQKLYEEETKGWTSATTASGTGMGIGVTDKGRFSTYFHSLMEVNLAIAELKYPEMCKSLPGAAASGSDATSSSSLMVLGSPTSTARKKKLKAKRDKERGGAVPKRPGGTSPRVSESESSSPAPASSSSLLSSDSSTSSASSASTPSTSSASLSAASDATKPSSSSSTNIKPEDLLWFHRALTVSQILRCLAFKEKHGESALSDAISDAAQVLNTPTAHSRLLVITGILPELSPESVKQTIRKACLSSGGIEMDEIFLPTCSKVAKPVLLQDMSKTDEKETTENKPEDKESDKSKVQEKKGHVLQGYAVIRVLSKTKTDIVKKNLCKCKALIENLSLDHEEIVDVPLEMLSVSTVSPTLISEANANDALEHYLQYKFFSTEQQKDISDSATLSLIEIFHSCFIMEQHSESGEYKQESGFICLGKDQILQNAAENLLCTFFNNIRAPKKSVTEQIMHVLRRYGMVKSPDKEMSPSGTDKNGKGKGMKKSPRGSKEKVVMGVVEKGIQKERKSKGKEIPEKSFKEASTSESGAKGGGSGKAWQQDETKYLTLDGFLQYVLDMAKQDIRTVWRAIMACGFDMNFERCTCLDASQAVQMAGQWSLDMDTALVHYVNAFSRKLAVSPSRLHPHEIRIQDSQLTSEKYSCFQGIPVESIRLRFALLQSLNNTLETFFLPLIDLRPAVVYNRSTAALLSKVRGLIFYDSKVNFMNRILNATAQRKPDQAAPEITLDPLENISGEEKNCIMTWCCQAYRQLSSISSSQFCVRLASGGDPTYSFNVKLTGEEVHGTSGSFRQFLWQIARELQGPHLKMLIPCNNTSNKGKCLLKPGHMTFSEEKLLHFFGQLLGITIRADIPIGMDLLSCFWKVVVGTSLDLVTDLQDADQLTYNYIKKIEMVVTDSELQALCADVYWRFVETDSELQALCADVEMDSELQALCVNVEMDSELQALCVNVATDAKLQALCADVETDSELQALCADVETDSELQALCADVYPKFVYSSMMGEEIELIPRGNHIHCLCVNIWENRQEYVDAIRHLRYQELMCEDRVLAIHSGLASLIPLQILNLMSPTDLEIRTCGIPVVDIEFLKAHTMYQVGLTETDPHIEFFWNTLEGLSQDDLCRFIKFACNQERIPQTCPCREGAAEATHVPPYPMKIAPPDGTGSPNSRFIRVETCMFMIKLPQYTSQEIMTEKLLYAINCREDPLSG</sequence>
<evidence type="ECO:0000256" key="1">
    <source>
        <dbReference type="ARBA" id="ARBA00022786"/>
    </source>
</evidence>
<dbReference type="Proteomes" id="UP001217089">
    <property type="component" value="Unassembled WGS sequence"/>
</dbReference>
<dbReference type="InterPro" id="IPR043366">
    <property type="entry name" value="HECTD4"/>
</dbReference>
<dbReference type="SUPFAM" id="SSF56204">
    <property type="entry name" value="Hect, E3 ligase catalytic domain"/>
    <property type="match status" value="1"/>
</dbReference>
<feature type="compositionally biased region" description="Basic and acidic residues" evidence="3">
    <location>
        <begin position="3434"/>
        <end position="3459"/>
    </location>
</feature>
<gene>
    <name evidence="5" type="ORF">KUTeg_010226</name>
</gene>
<feature type="region of interest" description="Disordered" evidence="3">
    <location>
        <begin position="3222"/>
        <end position="3330"/>
    </location>
</feature>
<feature type="active site" description="Glycyl thioester intermediate" evidence="2">
    <location>
        <position position="4331"/>
    </location>
</feature>
<dbReference type="PANTHER" id="PTHR46435:SF1">
    <property type="entry name" value="E3 UBIQUITIN-PROTEIN LIGASE HECTD4-RELATED"/>
    <property type="match status" value="1"/>
</dbReference>
<reference evidence="5 6" key="1">
    <citation type="submission" date="2022-12" db="EMBL/GenBank/DDBJ databases">
        <title>Chromosome-level genome of Tegillarca granosa.</title>
        <authorList>
            <person name="Kim J."/>
        </authorList>
    </citation>
    <scope>NUCLEOTIDE SEQUENCE [LARGE SCALE GENOMIC DNA]</scope>
    <source>
        <strain evidence="5">Teg-2019</strain>
        <tissue evidence="5">Adductor muscle</tissue>
    </source>
</reference>
<dbReference type="PANTHER" id="PTHR46435">
    <property type="entry name" value="E3 UBIQUITIN-PROTEIN LIGASE HECTD4-RELATED"/>
    <property type="match status" value="1"/>
</dbReference>
<dbReference type="InterPro" id="IPR035781">
    <property type="entry name" value="SPRY_HECTD4"/>
</dbReference>
<feature type="compositionally biased region" description="Basic residues" evidence="3">
    <location>
        <begin position="3641"/>
        <end position="3650"/>
    </location>
</feature>
<dbReference type="InterPro" id="IPR043136">
    <property type="entry name" value="B30.2/SPRY_sf"/>
</dbReference>
<dbReference type="InterPro" id="IPR000569">
    <property type="entry name" value="HECT_dom"/>
</dbReference>
<evidence type="ECO:0000256" key="3">
    <source>
        <dbReference type="SAM" id="MobiDB-lite"/>
    </source>
</evidence>
<organism evidence="5 6">
    <name type="scientific">Tegillarca granosa</name>
    <name type="common">Malaysian cockle</name>
    <name type="synonym">Anadara granosa</name>
    <dbReference type="NCBI Taxonomy" id="220873"/>
    <lineage>
        <taxon>Eukaryota</taxon>
        <taxon>Metazoa</taxon>
        <taxon>Spiralia</taxon>
        <taxon>Lophotrochozoa</taxon>
        <taxon>Mollusca</taxon>
        <taxon>Bivalvia</taxon>
        <taxon>Autobranchia</taxon>
        <taxon>Pteriomorphia</taxon>
        <taxon>Arcoida</taxon>
        <taxon>Arcoidea</taxon>
        <taxon>Arcidae</taxon>
        <taxon>Tegillarca</taxon>
    </lineage>
</organism>
<evidence type="ECO:0000259" key="4">
    <source>
        <dbReference type="PROSITE" id="PS50237"/>
    </source>
</evidence>
<dbReference type="Gene3D" id="2.60.120.920">
    <property type="match status" value="1"/>
</dbReference>